<dbReference type="GO" id="GO:0005770">
    <property type="term" value="C:late endosome"/>
    <property type="evidence" value="ECO:0007669"/>
    <property type="project" value="TreeGrafter"/>
</dbReference>
<gene>
    <name evidence="5" type="ORF">ANANG_G00305490</name>
</gene>
<dbReference type="GO" id="GO:0006955">
    <property type="term" value="P:immune response"/>
    <property type="evidence" value="ECO:0007669"/>
    <property type="project" value="InterPro"/>
</dbReference>
<evidence type="ECO:0000256" key="2">
    <source>
        <dbReference type="ARBA" id="ARBA00023157"/>
    </source>
</evidence>
<dbReference type="FunFam" id="3.10.450.10:FF:000004">
    <property type="entry name" value="Cystatin C"/>
    <property type="match status" value="1"/>
</dbReference>
<dbReference type="GO" id="GO:0005794">
    <property type="term" value="C:Golgi apparatus"/>
    <property type="evidence" value="ECO:0007669"/>
    <property type="project" value="TreeGrafter"/>
</dbReference>
<organism evidence="5 6">
    <name type="scientific">Anguilla anguilla</name>
    <name type="common">European freshwater eel</name>
    <name type="synonym">Muraena anguilla</name>
    <dbReference type="NCBI Taxonomy" id="7936"/>
    <lineage>
        <taxon>Eukaryota</taxon>
        <taxon>Metazoa</taxon>
        <taxon>Chordata</taxon>
        <taxon>Craniata</taxon>
        <taxon>Vertebrata</taxon>
        <taxon>Euteleostomi</taxon>
        <taxon>Actinopterygii</taxon>
        <taxon>Neopterygii</taxon>
        <taxon>Teleostei</taxon>
        <taxon>Anguilliformes</taxon>
        <taxon>Anguillidae</taxon>
        <taxon>Anguilla</taxon>
    </lineage>
</organism>
<dbReference type="GO" id="GO:0004869">
    <property type="term" value="F:cysteine-type endopeptidase inhibitor activity"/>
    <property type="evidence" value="ECO:0007669"/>
    <property type="project" value="InterPro"/>
</dbReference>
<dbReference type="SMART" id="SM00043">
    <property type="entry name" value="CY"/>
    <property type="match status" value="1"/>
</dbReference>
<dbReference type="Gene3D" id="3.10.450.10">
    <property type="match status" value="1"/>
</dbReference>
<feature type="signal peptide" evidence="3">
    <location>
        <begin position="1"/>
        <end position="19"/>
    </location>
</feature>
<feature type="chain" id="PRO_5038461526" description="Cystatin domain-containing protein" evidence="3">
    <location>
        <begin position="20"/>
        <end position="141"/>
    </location>
</feature>
<keyword evidence="3" id="KW-0732">Signal</keyword>
<reference evidence="5" key="1">
    <citation type="submission" date="2021-01" db="EMBL/GenBank/DDBJ databases">
        <title>A chromosome-scale assembly of European eel, Anguilla anguilla.</title>
        <authorList>
            <person name="Henkel C."/>
            <person name="Jong-Raadsen S.A."/>
            <person name="Dufour S."/>
            <person name="Weltzien F.-A."/>
            <person name="Palstra A.P."/>
            <person name="Pelster B."/>
            <person name="Spaink H.P."/>
            <person name="Van Den Thillart G.E."/>
            <person name="Jansen H."/>
            <person name="Zahm M."/>
            <person name="Klopp C."/>
            <person name="Cedric C."/>
            <person name="Louis A."/>
            <person name="Berthelot C."/>
            <person name="Parey E."/>
            <person name="Roest Crollius H."/>
            <person name="Montfort J."/>
            <person name="Robinson-Rechavi M."/>
            <person name="Bucao C."/>
            <person name="Bouchez O."/>
            <person name="Gislard M."/>
            <person name="Lluch J."/>
            <person name="Milhes M."/>
            <person name="Lampietro C."/>
            <person name="Lopez Roques C."/>
            <person name="Donnadieu C."/>
            <person name="Braasch I."/>
            <person name="Desvignes T."/>
            <person name="Postlethwait J."/>
            <person name="Bobe J."/>
            <person name="Guiguen Y."/>
            <person name="Dirks R."/>
        </authorList>
    </citation>
    <scope>NUCLEOTIDE SEQUENCE</scope>
    <source>
        <strain evidence="5">Tag_6206</strain>
        <tissue evidence="5">Liver</tissue>
    </source>
</reference>
<dbReference type="GO" id="GO:0005764">
    <property type="term" value="C:lysosome"/>
    <property type="evidence" value="ECO:0007669"/>
    <property type="project" value="TreeGrafter"/>
</dbReference>
<dbReference type="SUPFAM" id="SSF54403">
    <property type="entry name" value="Cystatin/monellin"/>
    <property type="match status" value="1"/>
</dbReference>
<protein>
    <recommendedName>
        <fullName evidence="4">Cystatin domain-containing protein</fullName>
    </recommendedName>
</protein>
<dbReference type="GO" id="GO:0031643">
    <property type="term" value="P:positive regulation of myelination"/>
    <property type="evidence" value="ECO:0007669"/>
    <property type="project" value="TreeGrafter"/>
</dbReference>
<dbReference type="InterPro" id="IPR042886">
    <property type="entry name" value="Cystatin-F"/>
</dbReference>
<dbReference type="GO" id="GO:0005783">
    <property type="term" value="C:endoplasmic reticulum"/>
    <property type="evidence" value="ECO:0007669"/>
    <property type="project" value="TreeGrafter"/>
</dbReference>
<evidence type="ECO:0000256" key="1">
    <source>
        <dbReference type="ARBA" id="ARBA00009403"/>
    </source>
</evidence>
<sequence>MVGMYAWLLLLAALFGLSSQEVTDSSCVDPPGSQCNISKNDPGVQKAVLSGIYTFNNQSNDAFLFKTLQIDDAKKQIVKGVKYILEVQISRTVCRKTDNADLKNCHFQSKGKLHQIFRCHFEVWTVPWLKMMKTTFFFCRP</sequence>
<evidence type="ECO:0000313" key="6">
    <source>
        <dbReference type="Proteomes" id="UP001044222"/>
    </source>
</evidence>
<dbReference type="PANTHER" id="PTHR47141:SF1">
    <property type="entry name" value="CYSTATIN-F"/>
    <property type="match status" value="1"/>
</dbReference>
<keyword evidence="2" id="KW-1015">Disulfide bond</keyword>
<proteinExistence type="inferred from homology"/>
<comment type="caution">
    <text evidence="5">The sequence shown here is derived from an EMBL/GenBank/DDBJ whole genome shotgun (WGS) entry which is preliminary data.</text>
</comment>
<evidence type="ECO:0000313" key="5">
    <source>
        <dbReference type="EMBL" id="KAG5831607.1"/>
    </source>
</evidence>
<evidence type="ECO:0000256" key="3">
    <source>
        <dbReference type="SAM" id="SignalP"/>
    </source>
</evidence>
<dbReference type="InterPro" id="IPR046350">
    <property type="entry name" value="Cystatin_sf"/>
</dbReference>
<dbReference type="EMBL" id="JAFIRN010000018">
    <property type="protein sequence ID" value="KAG5831607.1"/>
    <property type="molecule type" value="Genomic_DNA"/>
</dbReference>
<dbReference type="Pfam" id="PF00031">
    <property type="entry name" value="Cystatin"/>
    <property type="match status" value="1"/>
</dbReference>
<dbReference type="InterPro" id="IPR000010">
    <property type="entry name" value="Cystatin_dom"/>
</dbReference>
<dbReference type="PANTHER" id="PTHR47141">
    <property type="entry name" value="CYSTATIN-F"/>
    <property type="match status" value="1"/>
</dbReference>
<name>A0A9D3LK99_ANGAN</name>
<dbReference type="AlphaFoldDB" id="A0A9D3LK99"/>
<keyword evidence="6" id="KW-1185">Reference proteome</keyword>
<comment type="similarity">
    <text evidence="1">Belongs to the cystatin family.</text>
</comment>
<dbReference type="GO" id="GO:1903979">
    <property type="term" value="P:negative regulation of microglial cell activation"/>
    <property type="evidence" value="ECO:0007669"/>
    <property type="project" value="TreeGrafter"/>
</dbReference>
<feature type="domain" description="Cystatin" evidence="4">
    <location>
        <begin position="33"/>
        <end position="140"/>
    </location>
</feature>
<dbReference type="CDD" id="cd00042">
    <property type="entry name" value="CY"/>
    <property type="match status" value="1"/>
</dbReference>
<dbReference type="GO" id="GO:0005615">
    <property type="term" value="C:extracellular space"/>
    <property type="evidence" value="ECO:0007669"/>
    <property type="project" value="TreeGrafter"/>
</dbReference>
<dbReference type="Proteomes" id="UP001044222">
    <property type="component" value="Chromosome 18"/>
</dbReference>
<accession>A0A9D3LK99</accession>
<evidence type="ECO:0000259" key="4">
    <source>
        <dbReference type="SMART" id="SM00043"/>
    </source>
</evidence>